<dbReference type="Gene3D" id="1.20.120.330">
    <property type="entry name" value="Nucleotidyltransferases domain 2"/>
    <property type="match status" value="1"/>
</dbReference>
<evidence type="ECO:0000259" key="2">
    <source>
        <dbReference type="Pfam" id="PF05168"/>
    </source>
</evidence>
<comment type="caution">
    <text evidence="3">The sequence shown here is derived from an EMBL/GenBank/DDBJ whole genome shotgun (WGS) entry which is preliminary data.</text>
</comment>
<feature type="domain" description="HEPN" evidence="2">
    <location>
        <begin position="4"/>
        <end position="122"/>
    </location>
</feature>
<evidence type="ECO:0000256" key="1">
    <source>
        <dbReference type="ARBA" id="ARBA00038248"/>
    </source>
</evidence>
<dbReference type="InterPro" id="IPR007842">
    <property type="entry name" value="HEPN_dom"/>
</dbReference>
<dbReference type="OrthoDB" id="8004574at2"/>
<dbReference type="PANTHER" id="PTHR36565">
    <property type="entry name" value="UPF0332 PROTEIN TM_1000"/>
    <property type="match status" value="1"/>
</dbReference>
<dbReference type="PANTHER" id="PTHR36565:SF1">
    <property type="entry name" value="UPF0332 PROTEIN TM_1000"/>
    <property type="match status" value="1"/>
</dbReference>
<accession>A0A2T0XC13</accession>
<organism evidence="3 4">
    <name type="scientific">Jezberella montanilacus</name>
    <dbReference type="NCBI Taxonomy" id="323426"/>
    <lineage>
        <taxon>Bacteria</taxon>
        <taxon>Pseudomonadati</taxon>
        <taxon>Pseudomonadota</taxon>
        <taxon>Betaproteobacteria</taxon>
        <taxon>Burkholderiales</taxon>
        <taxon>Alcaligenaceae</taxon>
        <taxon>Jezberella</taxon>
    </lineage>
</organism>
<evidence type="ECO:0000313" key="4">
    <source>
        <dbReference type="Proteomes" id="UP000238308"/>
    </source>
</evidence>
<protein>
    <submittedName>
        <fullName evidence="3">Uncharacterized protein (UPF0332 family)</fullName>
    </submittedName>
</protein>
<dbReference type="RefSeq" id="WP_106228533.1">
    <property type="nucleotide sequence ID" value="NZ_PVTV01000017.1"/>
</dbReference>
<name>A0A2T0XC13_9BURK</name>
<reference evidence="3 4" key="1">
    <citation type="submission" date="2018-03" db="EMBL/GenBank/DDBJ databases">
        <title>Genomic Encyclopedia of Type Strains, Phase III (KMG-III): the genomes of soil and plant-associated and newly described type strains.</title>
        <authorList>
            <person name="Whitman W."/>
        </authorList>
    </citation>
    <scope>NUCLEOTIDE SEQUENCE [LARGE SCALE GENOMIC DNA]</scope>
    <source>
        <strain evidence="3 4">MWH-P2sevCIIIb</strain>
    </source>
</reference>
<keyword evidence="4" id="KW-1185">Reference proteome</keyword>
<dbReference type="AlphaFoldDB" id="A0A2T0XC13"/>
<evidence type="ECO:0000313" key="3">
    <source>
        <dbReference type="EMBL" id="PRY96466.1"/>
    </source>
</evidence>
<dbReference type="Proteomes" id="UP000238308">
    <property type="component" value="Unassembled WGS sequence"/>
</dbReference>
<gene>
    <name evidence="3" type="ORF">BCM14_2705</name>
</gene>
<sequence>MTANELFDKATTALSSAQLLLQAGDFDGTCNRAYYAMFDAARAALLIADGNESALAIKTHSGLIAAFSLRLVKTGRVTLALGKSFNKVEDLRLVADYKGDPVEIEQAQWAVNEAKVFVDALRLLSVV</sequence>
<dbReference type="Pfam" id="PF05168">
    <property type="entry name" value="HEPN"/>
    <property type="match status" value="1"/>
</dbReference>
<comment type="similarity">
    <text evidence="1">Belongs to the UPF0332 family.</text>
</comment>
<proteinExistence type="inferred from homology"/>
<dbReference type="InterPro" id="IPR052226">
    <property type="entry name" value="UPF0332_toxin"/>
</dbReference>
<dbReference type="EMBL" id="PVTV01000017">
    <property type="protein sequence ID" value="PRY96466.1"/>
    <property type="molecule type" value="Genomic_DNA"/>
</dbReference>